<gene>
    <name evidence="2" type="ORF">HPB52_021658</name>
</gene>
<feature type="compositionally biased region" description="Basic and acidic residues" evidence="1">
    <location>
        <begin position="103"/>
        <end position="120"/>
    </location>
</feature>
<keyword evidence="3" id="KW-1185">Reference proteome</keyword>
<dbReference type="EMBL" id="JABSTV010001249">
    <property type="protein sequence ID" value="KAH7963582.1"/>
    <property type="molecule type" value="Genomic_DNA"/>
</dbReference>
<feature type="region of interest" description="Disordered" evidence="1">
    <location>
        <begin position="1"/>
        <end position="67"/>
    </location>
</feature>
<sequence length="120" mass="13160">MAAIPTDNDPQAQDPMDTSDQDIQSQVGCVADAEDNFLSPGEVIQGESTSEDDEEKHSAREDATNGQWQLALSLREPELEALAKATAATRERLQENTPNAGESLHELDGERARRRSPETR</sequence>
<reference evidence="2" key="1">
    <citation type="journal article" date="2020" name="Cell">
        <title>Large-Scale Comparative Analyses of Tick Genomes Elucidate Their Genetic Diversity and Vector Capacities.</title>
        <authorList>
            <consortium name="Tick Genome and Microbiome Consortium (TIGMIC)"/>
            <person name="Jia N."/>
            <person name="Wang J."/>
            <person name="Shi W."/>
            <person name="Du L."/>
            <person name="Sun Y."/>
            <person name="Zhan W."/>
            <person name="Jiang J.F."/>
            <person name="Wang Q."/>
            <person name="Zhang B."/>
            <person name="Ji P."/>
            <person name="Bell-Sakyi L."/>
            <person name="Cui X.M."/>
            <person name="Yuan T.T."/>
            <person name="Jiang B.G."/>
            <person name="Yang W.F."/>
            <person name="Lam T.T."/>
            <person name="Chang Q.C."/>
            <person name="Ding S.J."/>
            <person name="Wang X.J."/>
            <person name="Zhu J.G."/>
            <person name="Ruan X.D."/>
            <person name="Zhao L."/>
            <person name="Wei J.T."/>
            <person name="Ye R.Z."/>
            <person name="Que T.C."/>
            <person name="Du C.H."/>
            <person name="Zhou Y.H."/>
            <person name="Cheng J.X."/>
            <person name="Dai P.F."/>
            <person name="Guo W.B."/>
            <person name="Han X.H."/>
            <person name="Huang E.J."/>
            <person name="Li L.F."/>
            <person name="Wei W."/>
            <person name="Gao Y.C."/>
            <person name="Liu J.Z."/>
            <person name="Shao H.Z."/>
            <person name="Wang X."/>
            <person name="Wang C.C."/>
            <person name="Yang T.C."/>
            <person name="Huo Q.B."/>
            <person name="Li W."/>
            <person name="Chen H.Y."/>
            <person name="Chen S.E."/>
            <person name="Zhou L.G."/>
            <person name="Ni X.B."/>
            <person name="Tian J.H."/>
            <person name="Sheng Y."/>
            <person name="Liu T."/>
            <person name="Pan Y.S."/>
            <person name="Xia L.Y."/>
            <person name="Li J."/>
            <person name="Zhao F."/>
            <person name="Cao W.C."/>
        </authorList>
    </citation>
    <scope>NUCLEOTIDE SEQUENCE</scope>
    <source>
        <strain evidence="2">Rsan-2018</strain>
    </source>
</reference>
<feature type="compositionally biased region" description="Polar residues" evidence="1">
    <location>
        <begin position="8"/>
        <end position="27"/>
    </location>
</feature>
<accession>A0A9D4T260</accession>
<name>A0A9D4T260_RHISA</name>
<comment type="caution">
    <text evidence="2">The sequence shown here is derived from an EMBL/GenBank/DDBJ whole genome shotgun (WGS) entry which is preliminary data.</text>
</comment>
<evidence type="ECO:0000256" key="1">
    <source>
        <dbReference type="SAM" id="MobiDB-lite"/>
    </source>
</evidence>
<dbReference type="Proteomes" id="UP000821837">
    <property type="component" value="Chromosome 3"/>
</dbReference>
<evidence type="ECO:0000313" key="3">
    <source>
        <dbReference type="Proteomes" id="UP000821837"/>
    </source>
</evidence>
<organism evidence="2 3">
    <name type="scientific">Rhipicephalus sanguineus</name>
    <name type="common">Brown dog tick</name>
    <name type="synonym">Ixodes sanguineus</name>
    <dbReference type="NCBI Taxonomy" id="34632"/>
    <lineage>
        <taxon>Eukaryota</taxon>
        <taxon>Metazoa</taxon>
        <taxon>Ecdysozoa</taxon>
        <taxon>Arthropoda</taxon>
        <taxon>Chelicerata</taxon>
        <taxon>Arachnida</taxon>
        <taxon>Acari</taxon>
        <taxon>Parasitiformes</taxon>
        <taxon>Ixodida</taxon>
        <taxon>Ixodoidea</taxon>
        <taxon>Ixodidae</taxon>
        <taxon>Rhipicephalinae</taxon>
        <taxon>Rhipicephalus</taxon>
        <taxon>Rhipicephalus</taxon>
    </lineage>
</organism>
<protein>
    <submittedName>
        <fullName evidence="2">Uncharacterized protein</fullName>
    </submittedName>
</protein>
<reference evidence="2" key="2">
    <citation type="submission" date="2021-09" db="EMBL/GenBank/DDBJ databases">
        <authorList>
            <person name="Jia N."/>
            <person name="Wang J."/>
            <person name="Shi W."/>
            <person name="Du L."/>
            <person name="Sun Y."/>
            <person name="Zhan W."/>
            <person name="Jiang J."/>
            <person name="Wang Q."/>
            <person name="Zhang B."/>
            <person name="Ji P."/>
            <person name="Sakyi L.B."/>
            <person name="Cui X."/>
            <person name="Yuan T."/>
            <person name="Jiang B."/>
            <person name="Yang W."/>
            <person name="Lam T.T.-Y."/>
            <person name="Chang Q."/>
            <person name="Ding S."/>
            <person name="Wang X."/>
            <person name="Zhu J."/>
            <person name="Ruan X."/>
            <person name="Zhao L."/>
            <person name="Wei J."/>
            <person name="Que T."/>
            <person name="Du C."/>
            <person name="Cheng J."/>
            <person name="Dai P."/>
            <person name="Han X."/>
            <person name="Huang E."/>
            <person name="Gao Y."/>
            <person name="Liu J."/>
            <person name="Shao H."/>
            <person name="Ye R."/>
            <person name="Li L."/>
            <person name="Wei W."/>
            <person name="Wang X."/>
            <person name="Wang C."/>
            <person name="Huo Q."/>
            <person name="Li W."/>
            <person name="Guo W."/>
            <person name="Chen H."/>
            <person name="Chen S."/>
            <person name="Zhou L."/>
            <person name="Zhou L."/>
            <person name="Ni X."/>
            <person name="Tian J."/>
            <person name="Zhou Y."/>
            <person name="Sheng Y."/>
            <person name="Liu T."/>
            <person name="Pan Y."/>
            <person name="Xia L."/>
            <person name="Li J."/>
            <person name="Zhao F."/>
            <person name="Cao W."/>
        </authorList>
    </citation>
    <scope>NUCLEOTIDE SEQUENCE</scope>
    <source>
        <strain evidence="2">Rsan-2018</strain>
        <tissue evidence="2">Larvae</tissue>
    </source>
</reference>
<evidence type="ECO:0000313" key="2">
    <source>
        <dbReference type="EMBL" id="KAH7963582.1"/>
    </source>
</evidence>
<feature type="region of interest" description="Disordered" evidence="1">
    <location>
        <begin position="86"/>
        <end position="120"/>
    </location>
</feature>
<dbReference type="AlphaFoldDB" id="A0A9D4T260"/>
<proteinExistence type="predicted"/>